<keyword evidence="9" id="KW-0472">Membrane</keyword>
<keyword evidence="8" id="KW-0406">Ion transport</keyword>
<keyword evidence="12" id="KW-1185">Reference proteome</keyword>
<dbReference type="InterPro" id="IPR015853">
    <property type="entry name" value="ABC_transpr_FbpC"/>
</dbReference>
<sequence>MIEISCCKTLGSAQAPLHLQVDLALEPQTFITLSGKSGAGKTSLFRLLAGLLQPDRGRIVVNGIPWVDTDRKLNLPPQKRQIGYVFQDYALFPHMTVLENLRFALRKGQNPRIVADLLEMMELGGLQQRKPHQLSGGQQQRVALARAIAPNPKLLLLDEPLSALDRGIRTKLQDYLRLVHQTFGLTTLLISHDVAEIVKLSDRVILLDQGKVVRQGRPMEVYSSQTVSGKFQFIGEVLSLEQQDVIFIVAVLIGQDLVKVVADPQEAASLRVGDRVLVASKAFNPIIRPLVAHPATPSDLRPRP</sequence>
<dbReference type="InterPro" id="IPR017871">
    <property type="entry name" value="ABC_transporter-like_CS"/>
</dbReference>
<dbReference type="InterPro" id="IPR050093">
    <property type="entry name" value="ABC_SmlMolc_Importer"/>
</dbReference>
<accession>A0ABD4T1D3</accession>
<dbReference type="SMART" id="SM00382">
    <property type="entry name" value="AAA"/>
    <property type="match status" value="1"/>
</dbReference>
<keyword evidence="5" id="KW-0547">Nucleotide-binding</keyword>
<protein>
    <submittedName>
        <fullName evidence="11">ABC transporter ATP-binding protein</fullName>
    </submittedName>
</protein>
<dbReference type="GO" id="GO:0005524">
    <property type="term" value="F:ATP binding"/>
    <property type="evidence" value="ECO:0007669"/>
    <property type="project" value="UniProtKB-KW"/>
</dbReference>
<keyword evidence="4" id="KW-0410">Iron transport</keyword>
<dbReference type="RefSeq" id="WP_166281084.1">
    <property type="nucleotide sequence ID" value="NZ_JTHE03000038.1"/>
</dbReference>
<reference evidence="11 12" key="1">
    <citation type="journal article" date="2015" name="Genome Announc.">
        <title>Draft Genome Sequence of Filamentous Marine Cyanobacterium Lyngbya confervoides Strain BDU141951.</title>
        <authorList>
            <person name="Chandrababunaidu M.M."/>
            <person name="Sen D."/>
            <person name="Tripathy S."/>
        </authorList>
    </citation>
    <scope>NUCLEOTIDE SEQUENCE [LARGE SCALE GENOMIC DNA]</scope>
    <source>
        <strain evidence="11 12">BDU141951</strain>
    </source>
</reference>
<dbReference type="PROSITE" id="PS00211">
    <property type="entry name" value="ABC_TRANSPORTER_1"/>
    <property type="match status" value="1"/>
</dbReference>
<keyword evidence="6 11" id="KW-0067">ATP-binding</keyword>
<evidence type="ECO:0000256" key="9">
    <source>
        <dbReference type="ARBA" id="ARBA00023136"/>
    </source>
</evidence>
<dbReference type="GO" id="GO:0006826">
    <property type="term" value="P:iron ion transport"/>
    <property type="evidence" value="ECO:0007669"/>
    <property type="project" value="UniProtKB-KW"/>
</dbReference>
<dbReference type="GO" id="GO:0005886">
    <property type="term" value="C:plasma membrane"/>
    <property type="evidence" value="ECO:0007669"/>
    <property type="project" value="UniProtKB-SubCell"/>
</dbReference>
<evidence type="ECO:0000256" key="6">
    <source>
        <dbReference type="ARBA" id="ARBA00022840"/>
    </source>
</evidence>
<keyword evidence="2" id="KW-0813">Transport</keyword>
<dbReference type="Proteomes" id="UP000031561">
    <property type="component" value="Unassembled WGS sequence"/>
</dbReference>
<evidence type="ECO:0000256" key="1">
    <source>
        <dbReference type="ARBA" id="ARBA00004417"/>
    </source>
</evidence>
<feature type="domain" description="ABC transporter" evidence="10">
    <location>
        <begin position="1"/>
        <end position="234"/>
    </location>
</feature>
<gene>
    <name evidence="11" type="ORF">QQ91_0005995</name>
</gene>
<dbReference type="CDD" id="cd03259">
    <property type="entry name" value="ABC_Carb_Solutes_like"/>
    <property type="match status" value="1"/>
</dbReference>
<dbReference type="InterPro" id="IPR003439">
    <property type="entry name" value="ABC_transporter-like_ATP-bd"/>
</dbReference>
<dbReference type="InterPro" id="IPR003593">
    <property type="entry name" value="AAA+_ATPase"/>
</dbReference>
<comment type="caution">
    <text evidence="11">The sequence shown here is derived from an EMBL/GenBank/DDBJ whole genome shotgun (WGS) entry which is preliminary data.</text>
</comment>
<evidence type="ECO:0000256" key="8">
    <source>
        <dbReference type="ARBA" id="ARBA00023065"/>
    </source>
</evidence>
<dbReference type="SUPFAM" id="SSF52540">
    <property type="entry name" value="P-loop containing nucleoside triphosphate hydrolases"/>
    <property type="match status" value="1"/>
</dbReference>
<organism evidence="11 12">
    <name type="scientific">Lyngbya confervoides BDU141951</name>
    <dbReference type="NCBI Taxonomy" id="1574623"/>
    <lineage>
        <taxon>Bacteria</taxon>
        <taxon>Bacillati</taxon>
        <taxon>Cyanobacteriota</taxon>
        <taxon>Cyanophyceae</taxon>
        <taxon>Oscillatoriophycideae</taxon>
        <taxon>Oscillatoriales</taxon>
        <taxon>Microcoleaceae</taxon>
        <taxon>Lyngbya</taxon>
    </lineage>
</organism>
<proteinExistence type="predicted"/>
<keyword evidence="3" id="KW-1003">Cell membrane</keyword>
<evidence type="ECO:0000313" key="11">
    <source>
        <dbReference type="EMBL" id="MCM1982379.1"/>
    </source>
</evidence>
<evidence type="ECO:0000256" key="5">
    <source>
        <dbReference type="ARBA" id="ARBA00022741"/>
    </source>
</evidence>
<dbReference type="AlphaFoldDB" id="A0ABD4T1D3"/>
<dbReference type="InterPro" id="IPR027417">
    <property type="entry name" value="P-loop_NTPase"/>
</dbReference>
<dbReference type="Gene3D" id="3.40.50.300">
    <property type="entry name" value="P-loop containing nucleotide triphosphate hydrolases"/>
    <property type="match status" value="1"/>
</dbReference>
<dbReference type="EMBL" id="JTHE03000038">
    <property type="protein sequence ID" value="MCM1982379.1"/>
    <property type="molecule type" value="Genomic_DNA"/>
</dbReference>
<evidence type="ECO:0000256" key="4">
    <source>
        <dbReference type="ARBA" id="ARBA00022496"/>
    </source>
</evidence>
<evidence type="ECO:0000256" key="7">
    <source>
        <dbReference type="ARBA" id="ARBA00023004"/>
    </source>
</evidence>
<evidence type="ECO:0000256" key="3">
    <source>
        <dbReference type="ARBA" id="ARBA00022475"/>
    </source>
</evidence>
<dbReference type="PROSITE" id="PS50893">
    <property type="entry name" value="ABC_TRANSPORTER_2"/>
    <property type="match status" value="1"/>
</dbReference>
<dbReference type="Pfam" id="PF00005">
    <property type="entry name" value="ABC_tran"/>
    <property type="match status" value="1"/>
</dbReference>
<evidence type="ECO:0000313" key="12">
    <source>
        <dbReference type="Proteomes" id="UP000031561"/>
    </source>
</evidence>
<evidence type="ECO:0000256" key="2">
    <source>
        <dbReference type="ARBA" id="ARBA00022448"/>
    </source>
</evidence>
<name>A0ABD4T1D3_9CYAN</name>
<dbReference type="PANTHER" id="PTHR42781">
    <property type="entry name" value="SPERMIDINE/PUTRESCINE IMPORT ATP-BINDING PROTEIN POTA"/>
    <property type="match status" value="1"/>
</dbReference>
<evidence type="ECO:0000259" key="10">
    <source>
        <dbReference type="PROSITE" id="PS50893"/>
    </source>
</evidence>
<keyword evidence="7" id="KW-0408">Iron</keyword>
<comment type="subcellular location">
    <subcellularLocation>
        <location evidence="1">Cell inner membrane</location>
        <topology evidence="1">Peripheral membrane protein</topology>
    </subcellularLocation>
</comment>
<dbReference type="PANTHER" id="PTHR42781:SF4">
    <property type="entry name" value="SPERMIDINE_PUTRESCINE IMPORT ATP-BINDING PROTEIN POTA"/>
    <property type="match status" value="1"/>
</dbReference>